<protein>
    <submittedName>
        <fullName evidence="3">Sialic acid TRAP transporter permease protein SiaT</fullName>
    </submittedName>
</protein>
<feature type="transmembrane region" description="Helical" evidence="1">
    <location>
        <begin position="204"/>
        <end position="225"/>
    </location>
</feature>
<feature type="transmembrane region" description="Helical" evidence="1">
    <location>
        <begin position="426"/>
        <end position="449"/>
    </location>
</feature>
<dbReference type="InterPro" id="IPR010656">
    <property type="entry name" value="DctM"/>
</dbReference>
<dbReference type="RefSeq" id="WP_054938058.1">
    <property type="nucleotide sequence ID" value="NZ_PVXL01000040.1"/>
</dbReference>
<feature type="transmembrane region" description="Helical" evidence="1">
    <location>
        <begin position="290"/>
        <end position="312"/>
    </location>
</feature>
<keyword evidence="1" id="KW-0812">Transmembrane</keyword>
<keyword evidence="4" id="KW-1185">Reference proteome</keyword>
<feature type="transmembrane region" description="Helical" evidence="1">
    <location>
        <begin position="7"/>
        <end position="28"/>
    </location>
</feature>
<feature type="transmembrane region" description="Helical" evidence="1">
    <location>
        <begin position="397"/>
        <end position="420"/>
    </location>
</feature>
<sequence>MKWRKIAGLLFGIGGVLYVIVVVTFNLMILELQLPIFTSLFLALAFCRYPVVKSSDGRPKRWGEAIDLALVFLSFIICWYQITNYKALIFIRPGMPNVADTVMGLIAIILVLEAVRRATGWVLVVISAFFLFYAFFGYLFPPLIAHRGYELGRVASTIYLTKGGIYGTPIQVMLQYVTLFVSFGAILEVSGGAQFLIDLAKVVVGRITGGLGMIAVVASSLMGMISGSAVANVATTGCVTIPAMKKGGYEPHFAGTVETLASTGGQLVPPIMGAAAFLIADALGIPYLKVAIAAIIPSLLYYFACFAAIYLYARHHGLQGEKGENLPKINTIILRIYYLIPVIVIILLLIKGFSPTLAGFLGVLITGVICFLSKWKEGPVAGLVNLFRGLENASRELSSLIPISATAGIVVGVITLTGLGPRLGSVLVTIAGDQVFLLLVLVAIVALIMGMGMPTTAVYIVLAALVVPALVQMKVNALAAHLFVFYYGMLSMITPPVALAAYAAAAIAQCPPNKVGWTAFKVGIPLYVIPFVFIRYPALLLQEPLREAIWPTIAGAIGVFFIAAGLEGYLAQKLVIWKRVFALIGGILLLDAGLITDIIGGILIIVVLASEFMETPRALVVKK</sequence>
<feature type="transmembrane region" description="Helical" evidence="1">
    <location>
        <begin position="119"/>
        <end position="140"/>
    </location>
</feature>
<dbReference type="PANTHER" id="PTHR43849:SF2">
    <property type="entry name" value="BLL3936 PROTEIN"/>
    <property type="match status" value="1"/>
</dbReference>
<feature type="transmembrane region" description="Helical" evidence="1">
    <location>
        <begin position="34"/>
        <end position="52"/>
    </location>
</feature>
<feature type="domain" description="TRAP C4-dicarboxylate transport system permease DctM subunit" evidence="2">
    <location>
        <begin position="107"/>
        <end position="542"/>
    </location>
</feature>
<evidence type="ECO:0000259" key="2">
    <source>
        <dbReference type="Pfam" id="PF06808"/>
    </source>
</evidence>
<organism evidence="3 4">
    <name type="scientific">Neomoorella stamsii</name>
    <dbReference type="NCBI Taxonomy" id="1266720"/>
    <lineage>
        <taxon>Bacteria</taxon>
        <taxon>Bacillati</taxon>
        <taxon>Bacillota</taxon>
        <taxon>Clostridia</taxon>
        <taxon>Neomoorellales</taxon>
        <taxon>Neomoorellaceae</taxon>
        <taxon>Neomoorella</taxon>
    </lineage>
</organism>
<evidence type="ECO:0000313" key="3">
    <source>
        <dbReference type="EMBL" id="PRR73423.1"/>
    </source>
</evidence>
<dbReference type="PANTHER" id="PTHR43849">
    <property type="entry name" value="BLL3936 PROTEIN"/>
    <property type="match status" value="1"/>
</dbReference>
<feature type="transmembrane region" description="Helical" evidence="1">
    <location>
        <begin position="356"/>
        <end position="376"/>
    </location>
</feature>
<feature type="transmembrane region" description="Helical" evidence="1">
    <location>
        <begin position="94"/>
        <end position="112"/>
    </location>
</feature>
<feature type="transmembrane region" description="Helical" evidence="1">
    <location>
        <begin position="332"/>
        <end position="350"/>
    </location>
</feature>
<feature type="transmembrane region" description="Helical" evidence="1">
    <location>
        <begin position="456"/>
        <end position="473"/>
    </location>
</feature>
<name>A0A9X7J4H0_9FIRM</name>
<feature type="transmembrane region" description="Helical" evidence="1">
    <location>
        <begin position="485"/>
        <end position="508"/>
    </location>
</feature>
<proteinExistence type="predicted"/>
<feature type="transmembrane region" description="Helical" evidence="1">
    <location>
        <begin position="176"/>
        <end position="197"/>
    </location>
</feature>
<keyword evidence="1" id="KW-0472">Membrane</keyword>
<feature type="transmembrane region" description="Helical" evidence="1">
    <location>
        <begin position="548"/>
        <end position="569"/>
    </location>
</feature>
<accession>A0A9X7J4H0</accession>
<evidence type="ECO:0000313" key="4">
    <source>
        <dbReference type="Proteomes" id="UP000239430"/>
    </source>
</evidence>
<comment type="caution">
    <text evidence="3">The sequence shown here is derived from an EMBL/GenBank/DDBJ whole genome shotgun (WGS) entry which is preliminary data.</text>
</comment>
<dbReference type="Proteomes" id="UP000239430">
    <property type="component" value="Unassembled WGS sequence"/>
</dbReference>
<gene>
    <name evidence="3" type="primary">siaT_7</name>
    <name evidence="3" type="ORF">MOST_12710</name>
</gene>
<feature type="transmembrane region" description="Helical" evidence="1">
    <location>
        <begin position="581"/>
        <end position="609"/>
    </location>
</feature>
<feature type="transmembrane region" description="Helical" evidence="1">
    <location>
        <begin position="515"/>
        <end position="536"/>
    </location>
</feature>
<dbReference type="NCBIfam" id="TIGR02123">
    <property type="entry name" value="TRAP_fused"/>
    <property type="match status" value="1"/>
</dbReference>
<dbReference type="InterPro" id="IPR011853">
    <property type="entry name" value="TRAP_DctM-Dct_fused"/>
</dbReference>
<feature type="transmembrane region" description="Helical" evidence="1">
    <location>
        <begin position="64"/>
        <end position="82"/>
    </location>
</feature>
<reference evidence="3 4" key="1">
    <citation type="submission" date="2018-03" db="EMBL/GenBank/DDBJ databases">
        <title>Genome sequence of Moorella stamsii DSM 26217.</title>
        <authorList>
            <person name="Poehlein A."/>
            <person name="Daniel R."/>
        </authorList>
    </citation>
    <scope>NUCLEOTIDE SEQUENCE [LARGE SCALE GENOMIC DNA]</scope>
    <source>
        <strain evidence="4">DSM 26217</strain>
    </source>
</reference>
<dbReference type="Pfam" id="PF06808">
    <property type="entry name" value="DctM"/>
    <property type="match status" value="1"/>
</dbReference>
<evidence type="ECO:0000256" key="1">
    <source>
        <dbReference type="SAM" id="Phobius"/>
    </source>
</evidence>
<keyword evidence="1" id="KW-1133">Transmembrane helix</keyword>
<dbReference type="EMBL" id="PVXL01000040">
    <property type="protein sequence ID" value="PRR73423.1"/>
    <property type="molecule type" value="Genomic_DNA"/>
</dbReference>
<dbReference type="AlphaFoldDB" id="A0A9X7J4H0"/>